<organism evidence="3 4">
    <name type="scientific">Streptomonospora algeriensis</name>
    <dbReference type="NCBI Taxonomy" id="995084"/>
    <lineage>
        <taxon>Bacteria</taxon>
        <taxon>Bacillati</taxon>
        <taxon>Actinomycetota</taxon>
        <taxon>Actinomycetes</taxon>
        <taxon>Streptosporangiales</taxon>
        <taxon>Nocardiopsidaceae</taxon>
        <taxon>Streptomonospora</taxon>
    </lineage>
</organism>
<feature type="chain" id="PRO_5046557989" description="Secreted protein" evidence="2">
    <location>
        <begin position="28"/>
        <end position="277"/>
    </location>
</feature>
<keyword evidence="4" id="KW-1185">Reference proteome</keyword>
<comment type="caution">
    <text evidence="3">The sequence shown here is derived from an EMBL/GenBank/DDBJ whole genome shotgun (WGS) entry which is preliminary data.</text>
</comment>
<dbReference type="Proteomes" id="UP001596956">
    <property type="component" value="Unassembled WGS sequence"/>
</dbReference>
<accession>A0ABW3BBA0</accession>
<evidence type="ECO:0000256" key="1">
    <source>
        <dbReference type="SAM" id="MobiDB-lite"/>
    </source>
</evidence>
<name>A0ABW3BBA0_9ACTN</name>
<gene>
    <name evidence="3" type="ORF">ACFQZU_01525</name>
</gene>
<proteinExistence type="predicted"/>
<evidence type="ECO:0000313" key="3">
    <source>
        <dbReference type="EMBL" id="MFD0799999.1"/>
    </source>
</evidence>
<keyword evidence="2" id="KW-0732">Signal</keyword>
<dbReference type="EMBL" id="JBHTHR010000015">
    <property type="protein sequence ID" value="MFD0799999.1"/>
    <property type="molecule type" value="Genomic_DNA"/>
</dbReference>
<feature type="compositionally biased region" description="Acidic residues" evidence="1">
    <location>
        <begin position="126"/>
        <end position="136"/>
    </location>
</feature>
<reference evidence="4" key="1">
    <citation type="journal article" date="2019" name="Int. J. Syst. Evol. Microbiol.">
        <title>The Global Catalogue of Microorganisms (GCM) 10K type strain sequencing project: providing services to taxonomists for standard genome sequencing and annotation.</title>
        <authorList>
            <consortium name="The Broad Institute Genomics Platform"/>
            <consortium name="The Broad Institute Genome Sequencing Center for Infectious Disease"/>
            <person name="Wu L."/>
            <person name="Ma J."/>
        </authorList>
    </citation>
    <scope>NUCLEOTIDE SEQUENCE [LARGE SCALE GENOMIC DNA]</scope>
    <source>
        <strain evidence="4">CCUG 63369</strain>
    </source>
</reference>
<evidence type="ECO:0000313" key="4">
    <source>
        <dbReference type="Proteomes" id="UP001596956"/>
    </source>
</evidence>
<protein>
    <recommendedName>
        <fullName evidence="5">Secreted protein</fullName>
    </recommendedName>
</protein>
<feature type="region of interest" description="Disordered" evidence="1">
    <location>
        <begin position="104"/>
        <end position="141"/>
    </location>
</feature>
<evidence type="ECO:0008006" key="5">
    <source>
        <dbReference type="Google" id="ProtNLM"/>
    </source>
</evidence>
<sequence>MRTPAKMIFSVLSAGVLVATASSTASADEQGPYKPPQPNESGWIVYSEPPARSSTDVYTVQGEPDGNGTCHFQDEADLAPGESSITVDELAFNPETCESRIAAAPDSADEAAPVGEEEAAATAEAAEADETEESDESAAVQAATRSSGYLWSWYEDPPGIKVTEAANHTTWSWNGSSVLSSPVPTGSQATRHFGTSGWSLESRNWRNVYNSWETTSSTYAHFRNNIFCATIDTHVYADRNTVNGQGDGNLHGEWNWSKSGGCNALLSFHNELERTQN</sequence>
<feature type="signal peptide" evidence="2">
    <location>
        <begin position="1"/>
        <end position="27"/>
    </location>
</feature>
<evidence type="ECO:0000256" key="2">
    <source>
        <dbReference type="SAM" id="SignalP"/>
    </source>
</evidence>
<feature type="compositionally biased region" description="Low complexity" evidence="1">
    <location>
        <begin position="104"/>
        <end position="125"/>
    </location>
</feature>